<dbReference type="EMBL" id="CP110257">
    <property type="protein sequence ID" value="UZD54950.1"/>
    <property type="molecule type" value="Genomic_DNA"/>
</dbReference>
<reference evidence="8" key="1">
    <citation type="submission" date="2022-10" db="EMBL/GenBank/DDBJ databases">
        <title>Complete genome sequence of Schlegelella aquatica LMG 23380.</title>
        <authorList>
            <person name="Musilova J."/>
            <person name="Kourilova X."/>
            <person name="Bezdicek M."/>
            <person name="Hermankova K."/>
            <person name="Obruca S."/>
            <person name="Sedlar K."/>
        </authorList>
    </citation>
    <scope>NUCLEOTIDE SEQUENCE</scope>
    <source>
        <strain evidence="8">LMG 23380</strain>
    </source>
</reference>
<evidence type="ECO:0000256" key="1">
    <source>
        <dbReference type="ARBA" id="ARBA00003544"/>
    </source>
</evidence>
<gene>
    <name evidence="8" type="ORF">OMP39_15000</name>
</gene>
<keyword evidence="3" id="KW-0815">Transposition</keyword>
<name>A0ABY6MSG5_9BURK</name>
<dbReference type="InterPro" id="IPR002559">
    <property type="entry name" value="Transposase_11"/>
</dbReference>
<dbReference type="InterPro" id="IPR008490">
    <property type="entry name" value="Transposase_InsH_N"/>
</dbReference>
<comment type="function">
    <text evidence="1">Involved in the transposition of the insertion sequence IS5.</text>
</comment>
<dbReference type="RefSeq" id="WP_264892646.1">
    <property type="nucleotide sequence ID" value="NZ_CP110257.1"/>
</dbReference>
<dbReference type="Proteomes" id="UP001163266">
    <property type="component" value="Chromosome"/>
</dbReference>
<protein>
    <submittedName>
        <fullName evidence="8">IS5 family transposase</fullName>
    </submittedName>
</protein>
<evidence type="ECO:0000259" key="7">
    <source>
        <dbReference type="Pfam" id="PF05598"/>
    </source>
</evidence>
<proteinExistence type="inferred from homology"/>
<keyword evidence="5" id="KW-0233">DNA recombination</keyword>
<dbReference type="InterPro" id="IPR047959">
    <property type="entry name" value="Transpos_IS5"/>
</dbReference>
<keyword evidence="9" id="KW-1185">Reference proteome</keyword>
<evidence type="ECO:0000256" key="2">
    <source>
        <dbReference type="ARBA" id="ARBA00010075"/>
    </source>
</evidence>
<dbReference type="Pfam" id="PF01609">
    <property type="entry name" value="DDE_Tnp_1"/>
    <property type="match status" value="1"/>
</dbReference>
<dbReference type="Pfam" id="PF05598">
    <property type="entry name" value="DUF772"/>
    <property type="match status" value="1"/>
</dbReference>
<sequence>MKQHSLGLGMTAKRTRRREFLEEMERVVPWADLVALVSPYLPEGRRGRPPFAPETMLRIHFMQQWFNLSDPAMEEALHDVPLFREFAGLEGWDERLPDESTILRFRHVLEQHQLAAQMLKTVNDLLGAKGLLLRSGTVVDATLIAAPSSTKNASGQRDPEMKQSRKGQQWYFGMKCHIGVDADSGLVHTARGTGGHVNDVVEAASLLHGHERDVFADAGYQGAGKRADAPPGVQWHIAMKPGQRRALDKTDPIEGLTEQLERLKARIRAKVEHPFRVVKRQFGHVKVRYRGLAKNTAQLHTLFALANLWLARRQLLGAGA</sequence>
<evidence type="ECO:0000256" key="5">
    <source>
        <dbReference type="ARBA" id="ARBA00023172"/>
    </source>
</evidence>
<evidence type="ECO:0000313" key="9">
    <source>
        <dbReference type="Proteomes" id="UP001163266"/>
    </source>
</evidence>
<organism evidence="8 9">
    <name type="scientific">Caldimonas aquatica</name>
    <dbReference type="NCBI Taxonomy" id="376175"/>
    <lineage>
        <taxon>Bacteria</taxon>
        <taxon>Pseudomonadati</taxon>
        <taxon>Pseudomonadota</taxon>
        <taxon>Betaproteobacteria</taxon>
        <taxon>Burkholderiales</taxon>
        <taxon>Sphaerotilaceae</taxon>
        <taxon>Caldimonas</taxon>
    </lineage>
</organism>
<dbReference type="PANTHER" id="PTHR35604:SF2">
    <property type="entry name" value="TRANSPOSASE INSH FOR INSERTION SEQUENCE ELEMENT IS5A-RELATED"/>
    <property type="match status" value="1"/>
</dbReference>
<comment type="similarity">
    <text evidence="2">Belongs to the transposase 11 family.</text>
</comment>
<evidence type="ECO:0000259" key="6">
    <source>
        <dbReference type="Pfam" id="PF01609"/>
    </source>
</evidence>
<accession>A0ABY6MSG5</accession>
<dbReference type="PANTHER" id="PTHR35604">
    <property type="entry name" value="TRANSPOSASE INSH FOR INSERTION SEQUENCE ELEMENT IS5A-RELATED"/>
    <property type="match status" value="1"/>
</dbReference>
<keyword evidence="4" id="KW-0238">DNA-binding</keyword>
<feature type="domain" description="Transposase InsH N-terminal" evidence="7">
    <location>
        <begin position="15"/>
        <end position="107"/>
    </location>
</feature>
<evidence type="ECO:0000256" key="3">
    <source>
        <dbReference type="ARBA" id="ARBA00022578"/>
    </source>
</evidence>
<evidence type="ECO:0000313" key="8">
    <source>
        <dbReference type="EMBL" id="UZD54950.1"/>
    </source>
</evidence>
<feature type="domain" description="Transposase IS4-like" evidence="6">
    <location>
        <begin position="134"/>
        <end position="308"/>
    </location>
</feature>
<evidence type="ECO:0000256" key="4">
    <source>
        <dbReference type="ARBA" id="ARBA00023125"/>
    </source>
</evidence>
<dbReference type="NCBIfam" id="NF033581">
    <property type="entry name" value="transpos_IS5_4"/>
    <property type="match status" value="1"/>
</dbReference>